<dbReference type="SUPFAM" id="SSF63380">
    <property type="entry name" value="Riboflavin synthase domain-like"/>
    <property type="match status" value="1"/>
</dbReference>
<evidence type="ECO:0000313" key="11">
    <source>
        <dbReference type="Proteomes" id="UP001142610"/>
    </source>
</evidence>
<dbReference type="Gene3D" id="3.40.50.80">
    <property type="entry name" value="Nucleotide-binding domain of ferredoxin-NADP reductase (FNR) module"/>
    <property type="match status" value="1"/>
</dbReference>
<dbReference type="Gene3D" id="2.40.30.10">
    <property type="entry name" value="Translation factors"/>
    <property type="match status" value="1"/>
</dbReference>
<reference evidence="10" key="1">
    <citation type="submission" date="2022-07" db="EMBL/GenBank/DDBJ databases">
        <title>Parvularcula maris sp. nov., an algicidal bacterium isolated from seawater.</title>
        <authorList>
            <person name="Li F."/>
        </authorList>
    </citation>
    <scope>NUCLEOTIDE SEQUENCE</scope>
    <source>
        <strain evidence="10">BGMRC 0090</strain>
    </source>
</reference>
<dbReference type="RefSeq" id="WP_256619002.1">
    <property type="nucleotide sequence ID" value="NZ_JANIBC010000003.1"/>
</dbReference>
<evidence type="ECO:0000256" key="7">
    <source>
        <dbReference type="ARBA" id="ARBA00023004"/>
    </source>
</evidence>
<keyword evidence="5" id="KW-0274">FAD</keyword>
<evidence type="ECO:0000313" key="10">
    <source>
        <dbReference type="EMBL" id="MCQ8185140.1"/>
    </source>
</evidence>
<comment type="caution">
    <text evidence="10">The sequence shown here is derived from an EMBL/GenBank/DDBJ whole genome shotgun (WGS) entry which is preliminary data.</text>
</comment>
<evidence type="ECO:0000256" key="6">
    <source>
        <dbReference type="ARBA" id="ARBA00023002"/>
    </source>
</evidence>
<keyword evidence="3" id="KW-0001">2Fe-2S</keyword>
<dbReference type="InterPro" id="IPR017927">
    <property type="entry name" value="FAD-bd_FR_type"/>
</dbReference>
<evidence type="ECO:0000256" key="3">
    <source>
        <dbReference type="ARBA" id="ARBA00022714"/>
    </source>
</evidence>
<accession>A0A9X2L8R4</accession>
<dbReference type="PRINTS" id="PR00410">
    <property type="entry name" value="PHEHYDRXLASE"/>
</dbReference>
<feature type="domain" description="FAD-binding FR-type" evidence="9">
    <location>
        <begin position="1"/>
        <end position="107"/>
    </location>
</feature>
<dbReference type="InterPro" id="IPR039261">
    <property type="entry name" value="FNR_nucleotide-bd"/>
</dbReference>
<proteinExistence type="predicted"/>
<gene>
    <name evidence="10" type="ORF">NOG11_07015</name>
</gene>
<dbReference type="GO" id="GO:0050660">
    <property type="term" value="F:flavin adenine dinucleotide binding"/>
    <property type="evidence" value="ECO:0007669"/>
    <property type="project" value="TreeGrafter"/>
</dbReference>
<comment type="cofactor">
    <cofactor evidence="1">
        <name>FAD</name>
        <dbReference type="ChEBI" id="CHEBI:57692"/>
    </cofactor>
</comment>
<dbReference type="AlphaFoldDB" id="A0A9X2L8R4"/>
<dbReference type="GO" id="GO:0051537">
    <property type="term" value="F:2 iron, 2 sulfur cluster binding"/>
    <property type="evidence" value="ECO:0007669"/>
    <property type="project" value="UniProtKB-KW"/>
</dbReference>
<organism evidence="10 11">
    <name type="scientific">Parvularcula maris</name>
    <dbReference type="NCBI Taxonomy" id="2965077"/>
    <lineage>
        <taxon>Bacteria</taxon>
        <taxon>Pseudomonadati</taxon>
        <taxon>Pseudomonadota</taxon>
        <taxon>Alphaproteobacteria</taxon>
        <taxon>Parvularculales</taxon>
        <taxon>Parvularculaceae</taxon>
        <taxon>Parvularcula</taxon>
    </lineage>
</organism>
<name>A0A9X2L8R4_9PROT</name>
<keyword evidence="2" id="KW-0285">Flavoprotein</keyword>
<evidence type="ECO:0000256" key="4">
    <source>
        <dbReference type="ARBA" id="ARBA00022723"/>
    </source>
</evidence>
<keyword evidence="11" id="KW-1185">Reference proteome</keyword>
<protein>
    <recommendedName>
        <fullName evidence="9">FAD-binding FR-type domain-containing protein</fullName>
    </recommendedName>
</protein>
<dbReference type="SUPFAM" id="SSF52343">
    <property type="entry name" value="Ferredoxin reductase-like, C-terminal NADP-linked domain"/>
    <property type="match status" value="1"/>
</dbReference>
<evidence type="ECO:0000256" key="2">
    <source>
        <dbReference type="ARBA" id="ARBA00022630"/>
    </source>
</evidence>
<keyword evidence="4" id="KW-0479">Metal-binding</keyword>
<keyword evidence="6" id="KW-0560">Oxidoreductase</keyword>
<dbReference type="Proteomes" id="UP001142610">
    <property type="component" value="Unassembled WGS sequence"/>
</dbReference>
<evidence type="ECO:0000259" key="9">
    <source>
        <dbReference type="PROSITE" id="PS51384"/>
    </source>
</evidence>
<keyword evidence="8" id="KW-0411">Iron-sulfur</keyword>
<dbReference type="Pfam" id="PF00175">
    <property type="entry name" value="NAD_binding_1"/>
    <property type="match status" value="1"/>
</dbReference>
<dbReference type="InterPro" id="IPR050415">
    <property type="entry name" value="MRET"/>
</dbReference>
<sequence>MTEHVLTLRKTEKVTHDTYHLTTTRPEGYDFVPGQANHWGIERGGFRDASKPFTITSLPGEEHLEFVIKSYPTNQYPDHDGFTELIPDMQPGERIYVDEAGGDIRDRGRGIFVAGGAGVTPFIPILKARAQRGELDGCTLLYSNKTEADIILRDLWEGMGGLETVFTLTEEAHSRLPKKQTDRELLQQNLRDHHEKVYVCGPPPMMKSVIADLRAMGVGEDRIVVEEKWLE</sequence>
<dbReference type="PROSITE" id="PS51384">
    <property type="entry name" value="FAD_FR"/>
    <property type="match status" value="1"/>
</dbReference>
<dbReference type="InterPro" id="IPR017938">
    <property type="entry name" value="Riboflavin_synthase-like_b-brl"/>
</dbReference>
<dbReference type="GO" id="GO:0016491">
    <property type="term" value="F:oxidoreductase activity"/>
    <property type="evidence" value="ECO:0007669"/>
    <property type="project" value="UniProtKB-KW"/>
</dbReference>
<dbReference type="GO" id="GO:0046872">
    <property type="term" value="F:metal ion binding"/>
    <property type="evidence" value="ECO:0007669"/>
    <property type="project" value="UniProtKB-KW"/>
</dbReference>
<evidence type="ECO:0000256" key="1">
    <source>
        <dbReference type="ARBA" id="ARBA00001974"/>
    </source>
</evidence>
<evidence type="ECO:0000256" key="8">
    <source>
        <dbReference type="ARBA" id="ARBA00023014"/>
    </source>
</evidence>
<dbReference type="PANTHER" id="PTHR47354">
    <property type="entry name" value="NADH OXIDOREDUCTASE HCR"/>
    <property type="match status" value="1"/>
</dbReference>
<keyword evidence="7" id="KW-0408">Iron</keyword>
<dbReference type="EMBL" id="JANIBC010000003">
    <property type="protein sequence ID" value="MCQ8185140.1"/>
    <property type="molecule type" value="Genomic_DNA"/>
</dbReference>
<evidence type="ECO:0000256" key="5">
    <source>
        <dbReference type="ARBA" id="ARBA00022827"/>
    </source>
</evidence>
<dbReference type="PANTHER" id="PTHR47354:SF8">
    <property type="entry name" value="1,2-PHENYLACETYL-COA EPOXIDASE, SUBUNIT E"/>
    <property type="match status" value="1"/>
</dbReference>
<dbReference type="InterPro" id="IPR001433">
    <property type="entry name" value="OxRdtase_FAD/NAD-bd"/>
</dbReference>